<evidence type="ECO:0000259" key="3">
    <source>
        <dbReference type="PROSITE" id="PS50883"/>
    </source>
</evidence>
<dbReference type="STRING" id="439292.Bsel_2859"/>
<dbReference type="SUPFAM" id="SSF55785">
    <property type="entry name" value="PYP-like sensor domain (PAS domain)"/>
    <property type="match status" value="3"/>
</dbReference>
<dbReference type="EMBL" id="CP001791">
    <property type="protein sequence ID" value="ADI00350.1"/>
    <property type="molecule type" value="Genomic_DNA"/>
</dbReference>
<dbReference type="SUPFAM" id="SSF141868">
    <property type="entry name" value="EAL domain-like"/>
    <property type="match status" value="1"/>
</dbReference>
<feature type="domain" description="GGDEF" evidence="4">
    <location>
        <begin position="419"/>
        <end position="551"/>
    </location>
</feature>
<organism evidence="5 6">
    <name type="scientific">Bacillus selenitireducens (strain ATCC 700615 / DSM 15326 / MLS10)</name>
    <dbReference type="NCBI Taxonomy" id="439292"/>
    <lineage>
        <taxon>Bacteria</taxon>
        <taxon>Bacillati</taxon>
        <taxon>Bacillota</taxon>
        <taxon>Bacilli</taxon>
        <taxon>Bacillales</taxon>
        <taxon>Bacillaceae</taxon>
        <taxon>Salisediminibacterium</taxon>
    </lineage>
</organism>
<dbReference type="PROSITE" id="PS50887">
    <property type="entry name" value="GGDEF"/>
    <property type="match status" value="1"/>
</dbReference>
<dbReference type="SMART" id="SM00052">
    <property type="entry name" value="EAL"/>
    <property type="match status" value="1"/>
</dbReference>
<dbReference type="SMART" id="SM00086">
    <property type="entry name" value="PAC"/>
    <property type="match status" value="3"/>
</dbReference>
<feature type="domain" description="PAS" evidence="1">
    <location>
        <begin position="9"/>
        <end position="84"/>
    </location>
</feature>
<dbReference type="InterPro" id="IPR000700">
    <property type="entry name" value="PAS-assoc_C"/>
</dbReference>
<dbReference type="SMART" id="SM00267">
    <property type="entry name" value="GGDEF"/>
    <property type="match status" value="1"/>
</dbReference>
<dbReference type="Gene3D" id="3.30.70.270">
    <property type="match status" value="1"/>
</dbReference>
<dbReference type="KEGG" id="bse:Bsel_2859"/>
<dbReference type="InterPro" id="IPR035965">
    <property type="entry name" value="PAS-like_dom_sf"/>
</dbReference>
<reference evidence="5" key="1">
    <citation type="submission" date="2009-10" db="EMBL/GenBank/DDBJ databases">
        <title>Complete sequence of Bacillus selenitireducens MLS10.</title>
        <authorList>
            <consortium name="US DOE Joint Genome Institute"/>
            <person name="Lucas S."/>
            <person name="Copeland A."/>
            <person name="Lapidus A."/>
            <person name="Glavina del Rio T."/>
            <person name="Dalin E."/>
            <person name="Tice H."/>
            <person name="Bruce D."/>
            <person name="Goodwin L."/>
            <person name="Pitluck S."/>
            <person name="Sims D."/>
            <person name="Brettin T."/>
            <person name="Detter J.C."/>
            <person name="Han C."/>
            <person name="Larimer F."/>
            <person name="Land M."/>
            <person name="Hauser L."/>
            <person name="Kyrpides N."/>
            <person name="Ovchinnikova G."/>
            <person name="Stolz J."/>
        </authorList>
    </citation>
    <scope>NUCLEOTIDE SEQUENCE [LARGE SCALE GENOMIC DNA]</scope>
    <source>
        <strain evidence="5">MLS10</strain>
    </source>
</reference>
<evidence type="ECO:0000259" key="1">
    <source>
        <dbReference type="PROSITE" id="PS50112"/>
    </source>
</evidence>
<evidence type="ECO:0000313" key="5">
    <source>
        <dbReference type="EMBL" id="ADI00350.1"/>
    </source>
</evidence>
<name>D6XZ65_BACIE</name>
<evidence type="ECO:0000259" key="4">
    <source>
        <dbReference type="PROSITE" id="PS50887"/>
    </source>
</evidence>
<feature type="domain" description="EAL" evidence="3">
    <location>
        <begin position="560"/>
        <end position="813"/>
    </location>
</feature>
<dbReference type="PANTHER" id="PTHR44757">
    <property type="entry name" value="DIGUANYLATE CYCLASE DGCP"/>
    <property type="match status" value="1"/>
</dbReference>
<dbReference type="Pfam" id="PF00990">
    <property type="entry name" value="GGDEF"/>
    <property type="match status" value="1"/>
</dbReference>
<dbReference type="PROSITE" id="PS50883">
    <property type="entry name" value="EAL"/>
    <property type="match status" value="1"/>
</dbReference>
<dbReference type="InterPro" id="IPR000014">
    <property type="entry name" value="PAS"/>
</dbReference>
<dbReference type="Pfam" id="PF00563">
    <property type="entry name" value="EAL"/>
    <property type="match status" value="1"/>
</dbReference>
<dbReference type="OrthoDB" id="9759607at2"/>
<dbReference type="RefSeq" id="WP_013173763.1">
    <property type="nucleotide sequence ID" value="NC_014219.1"/>
</dbReference>
<dbReference type="AlphaFoldDB" id="D6XZ65"/>
<feature type="domain" description="PAC" evidence="2">
    <location>
        <begin position="336"/>
        <end position="387"/>
    </location>
</feature>
<dbReference type="FunFam" id="3.20.20.450:FF:000001">
    <property type="entry name" value="Cyclic di-GMP phosphodiesterase yahA"/>
    <property type="match status" value="1"/>
</dbReference>
<dbReference type="eggNOG" id="COG5001">
    <property type="taxonomic scope" value="Bacteria"/>
</dbReference>
<dbReference type="Proteomes" id="UP000000271">
    <property type="component" value="Chromosome"/>
</dbReference>
<dbReference type="CDD" id="cd00130">
    <property type="entry name" value="PAS"/>
    <property type="match status" value="3"/>
</dbReference>
<dbReference type="InterPro" id="IPR035919">
    <property type="entry name" value="EAL_sf"/>
</dbReference>
<dbReference type="Gene3D" id="3.20.20.450">
    <property type="entry name" value="EAL domain"/>
    <property type="match status" value="1"/>
</dbReference>
<dbReference type="CDD" id="cd01949">
    <property type="entry name" value="GGDEF"/>
    <property type="match status" value="1"/>
</dbReference>
<gene>
    <name evidence="5" type="ordered locus">Bsel_2859</name>
</gene>
<dbReference type="SUPFAM" id="SSF55073">
    <property type="entry name" value="Nucleotide cyclase"/>
    <property type="match status" value="1"/>
</dbReference>
<dbReference type="PROSITE" id="PS50113">
    <property type="entry name" value="PAC"/>
    <property type="match status" value="1"/>
</dbReference>
<accession>D6XZ65</accession>
<feature type="domain" description="PAS" evidence="1">
    <location>
        <begin position="264"/>
        <end position="334"/>
    </location>
</feature>
<dbReference type="CDD" id="cd01948">
    <property type="entry name" value="EAL"/>
    <property type="match status" value="1"/>
</dbReference>
<dbReference type="InterPro" id="IPR001633">
    <property type="entry name" value="EAL_dom"/>
</dbReference>
<evidence type="ECO:0000313" key="6">
    <source>
        <dbReference type="Proteomes" id="UP000000271"/>
    </source>
</evidence>
<keyword evidence="6" id="KW-1185">Reference proteome</keyword>
<evidence type="ECO:0000259" key="2">
    <source>
        <dbReference type="PROSITE" id="PS50113"/>
    </source>
</evidence>
<dbReference type="InterPro" id="IPR001610">
    <property type="entry name" value="PAC"/>
</dbReference>
<dbReference type="SMART" id="SM00091">
    <property type="entry name" value="PAS"/>
    <property type="match status" value="3"/>
</dbReference>
<dbReference type="HOGENOM" id="CLU_000445_70_20_9"/>
<dbReference type="InterPro" id="IPR000160">
    <property type="entry name" value="GGDEF_dom"/>
</dbReference>
<dbReference type="Pfam" id="PF13426">
    <property type="entry name" value="PAS_9"/>
    <property type="match status" value="3"/>
</dbReference>
<dbReference type="InterPro" id="IPR029787">
    <property type="entry name" value="Nucleotide_cyclase"/>
</dbReference>
<dbReference type="InterPro" id="IPR052155">
    <property type="entry name" value="Biofilm_reg_signaling"/>
</dbReference>
<dbReference type="NCBIfam" id="TIGR00229">
    <property type="entry name" value="sensory_box"/>
    <property type="match status" value="3"/>
</dbReference>
<dbReference type="PROSITE" id="PS50112">
    <property type="entry name" value="PAS"/>
    <property type="match status" value="2"/>
</dbReference>
<dbReference type="InterPro" id="IPR043128">
    <property type="entry name" value="Rev_trsase/Diguanyl_cyclase"/>
</dbReference>
<sequence length="815" mass="92313">MFKPNNELSKTQLNTVLNMISDPVFITEINKSFEPLTFIFVNDAATSHVGWPKEVLLTMNPYDLVDPGYHGTYTEELIRLQDHSTLLLESVHRTKDGTKIPVEINSSLVTLTDEHGKSFILSVVRDLSGRSSNQMLHERTSKEFESLYLHNPDLIFSTDPLGNFTNMNPACSATLEYSKQELMKLPYDEILDVAHINKTVDQFSKALKGQTVTFTATVRTKSGRPVDLNITSLPILVEDQVEGVISIARDITAQNITENLLIESEQRYKSIFQYNVDAVTTLNTAGELYYSNPAAEQLFGCDRSELIKEPFSSFIIAEEREPFHEKMTMTLEGTPHQHETAITNTRGEKRYVHLTLIPTFINKEVTGVHCIAKDITESKQSEEKISFLAYHDTLTTLPNQYKFQQDLNTLIARSSIKPKPFSIFTIDLDRFKFINDYLGYDLGNELLTKVGTRISELLSEDAKLYRYGGDEFTIIHLDATPEESLQLGNKIASAISMAFDISGFDAFITVSIGISHHPDHGKDLNTLIKKSDNAMYFAKKMGRNNVQMFNEEINTLSTKNLKLESLLYKALERDEFLLHYQPQYDAKTNRISGVEALIRWDNEELGMISPADFIPLAEETGLIVPIGEWVMRTACHQNKAWQDEGLPPMVMSVNLSIRQFYQPDLPQVIGKILEESGMAPELLELEITESMAMHADSAISILKQLKQLGVRIAIDDFGTGFSSLNHLKKFPLDHLKIDRSFVDDICLGSEEQDIVKTIIMLAHNLNLRVVAEGVENDLQQQFLKDHRCDVFQGFHFSKPVIRDAIPELLRKQTIS</sequence>
<dbReference type="Gene3D" id="3.30.450.20">
    <property type="entry name" value="PAS domain"/>
    <property type="match status" value="3"/>
</dbReference>
<dbReference type="PANTHER" id="PTHR44757:SF2">
    <property type="entry name" value="BIOFILM ARCHITECTURE MAINTENANCE PROTEIN MBAA"/>
    <property type="match status" value="1"/>
</dbReference>
<dbReference type="NCBIfam" id="TIGR00254">
    <property type="entry name" value="GGDEF"/>
    <property type="match status" value="1"/>
</dbReference>
<protein>
    <submittedName>
        <fullName evidence="5">Diguanylate cyclase/phosphodiesterase with PAS/PAC sensor(S)</fullName>
    </submittedName>
</protein>
<proteinExistence type="predicted"/>